<dbReference type="FunFam" id="1.10.10.60:FF:000141">
    <property type="entry name" value="TetR family transcriptional regulator"/>
    <property type="match status" value="1"/>
</dbReference>
<evidence type="ECO:0000256" key="4">
    <source>
        <dbReference type="PROSITE-ProRule" id="PRU00335"/>
    </source>
</evidence>
<evidence type="ECO:0000313" key="8">
    <source>
        <dbReference type="Proteomes" id="UP000198906"/>
    </source>
</evidence>
<dbReference type="Proteomes" id="UP000198906">
    <property type="component" value="Unassembled WGS sequence"/>
</dbReference>
<dbReference type="GO" id="GO:0003700">
    <property type="term" value="F:DNA-binding transcription factor activity"/>
    <property type="evidence" value="ECO:0007669"/>
    <property type="project" value="TreeGrafter"/>
</dbReference>
<feature type="compositionally biased region" description="Basic and acidic residues" evidence="5">
    <location>
        <begin position="15"/>
        <end position="24"/>
    </location>
</feature>
<dbReference type="PANTHER" id="PTHR30055:SF146">
    <property type="entry name" value="HTH-TYPE TRANSCRIPTIONAL DUAL REGULATOR CECR"/>
    <property type="match status" value="1"/>
</dbReference>
<protein>
    <submittedName>
        <fullName evidence="7">DNA-binding transcriptional regulator, AcrR family</fullName>
    </submittedName>
</protein>
<organism evidence="7 8">
    <name type="scientific">Micromonospora inyonensis</name>
    <dbReference type="NCBI Taxonomy" id="47866"/>
    <lineage>
        <taxon>Bacteria</taxon>
        <taxon>Bacillati</taxon>
        <taxon>Actinomycetota</taxon>
        <taxon>Actinomycetes</taxon>
        <taxon>Micromonosporales</taxon>
        <taxon>Micromonosporaceae</taxon>
        <taxon>Micromonospora</taxon>
    </lineage>
</organism>
<dbReference type="EMBL" id="FMHU01000002">
    <property type="protein sequence ID" value="SCL25391.1"/>
    <property type="molecule type" value="Genomic_DNA"/>
</dbReference>
<dbReference type="PROSITE" id="PS50977">
    <property type="entry name" value="HTH_TETR_2"/>
    <property type="match status" value="1"/>
</dbReference>
<keyword evidence="8" id="KW-1185">Reference proteome</keyword>
<gene>
    <name evidence="7" type="ORF">GA0074694_4208</name>
</gene>
<evidence type="ECO:0000256" key="1">
    <source>
        <dbReference type="ARBA" id="ARBA00023015"/>
    </source>
</evidence>
<dbReference type="RefSeq" id="WP_091460888.1">
    <property type="nucleotide sequence ID" value="NZ_FMHU01000002.1"/>
</dbReference>
<keyword evidence="3" id="KW-0804">Transcription</keyword>
<dbReference type="AlphaFoldDB" id="A0A1C6S7N6"/>
<evidence type="ECO:0000313" key="7">
    <source>
        <dbReference type="EMBL" id="SCL25391.1"/>
    </source>
</evidence>
<dbReference type="InterPro" id="IPR039536">
    <property type="entry name" value="TetR_C_Proteobacteria"/>
</dbReference>
<dbReference type="GO" id="GO:0000976">
    <property type="term" value="F:transcription cis-regulatory region binding"/>
    <property type="evidence" value="ECO:0007669"/>
    <property type="project" value="TreeGrafter"/>
</dbReference>
<keyword evidence="1" id="KW-0805">Transcription regulation</keyword>
<dbReference type="Pfam" id="PF00440">
    <property type="entry name" value="TetR_N"/>
    <property type="match status" value="1"/>
</dbReference>
<dbReference type="PANTHER" id="PTHR30055">
    <property type="entry name" value="HTH-TYPE TRANSCRIPTIONAL REGULATOR RUTR"/>
    <property type="match status" value="1"/>
</dbReference>
<accession>A0A1C6S7N6</accession>
<evidence type="ECO:0000256" key="5">
    <source>
        <dbReference type="SAM" id="MobiDB-lite"/>
    </source>
</evidence>
<keyword evidence="2 4" id="KW-0238">DNA-binding</keyword>
<dbReference type="PRINTS" id="PR00455">
    <property type="entry name" value="HTHTETR"/>
</dbReference>
<name>A0A1C6S7N6_9ACTN</name>
<feature type="domain" description="HTH tetR-type" evidence="6">
    <location>
        <begin position="22"/>
        <end position="82"/>
    </location>
</feature>
<dbReference type="Gene3D" id="1.10.357.10">
    <property type="entry name" value="Tetracycline Repressor, domain 2"/>
    <property type="match status" value="1"/>
</dbReference>
<evidence type="ECO:0000259" key="6">
    <source>
        <dbReference type="PROSITE" id="PS50977"/>
    </source>
</evidence>
<dbReference type="GO" id="GO:0045892">
    <property type="term" value="P:negative regulation of DNA-templated transcription"/>
    <property type="evidence" value="ECO:0007669"/>
    <property type="project" value="UniProtKB-ARBA"/>
</dbReference>
<dbReference type="InterPro" id="IPR001647">
    <property type="entry name" value="HTH_TetR"/>
</dbReference>
<dbReference type="InterPro" id="IPR009057">
    <property type="entry name" value="Homeodomain-like_sf"/>
</dbReference>
<evidence type="ECO:0000256" key="2">
    <source>
        <dbReference type="ARBA" id="ARBA00023125"/>
    </source>
</evidence>
<dbReference type="SUPFAM" id="SSF46689">
    <property type="entry name" value="Homeodomain-like"/>
    <property type="match status" value="1"/>
</dbReference>
<proteinExistence type="predicted"/>
<sequence length="202" mass="22118">MSASPPQAPRRKRGRPTEAERTRRRDEILDAAVHLFVAGGFGQVSLDDVAATAHVAKRTIYSYFGDRTEMFVAAVERLRQRTLGPAGGEDDTLVELATKIVSVLHSDEAIGLHRLMVTEAHAFPELAERFYRDGPESYIRALGERLPEPDPDLARALFTLLLGEPHRQRLLGLRAAPTWAEARGHAIASLAHLGLGDAPTAT</sequence>
<reference evidence="8" key="1">
    <citation type="submission" date="2016-06" db="EMBL/GenBank/DDBJ databases">
        <authorList>
            <person name="Varghese N."/>
        </authorList>
    </citation>
    <scope>NUCLEOTIDE SEQUENCE [LARGE SCALE GENOMIC DNA]</scope>
    <source>
        <strain evidence="8">DSM 46123</strain>
    </source>
</reference>
<dbReference type="Pfam" id="PF14246">
    <property type="entry name" value="TetR_C_7"/>
    <property type="match status" value="1"/>
</dbReference>
<feature type="region of interest" description="Disordered" evidence="5">
    <location>
        <begin position="1"/>
        <end position="24"/>
    </location>
</feature>
<dbReference type="STRING" id="47866.GA0074694_4208"/>
<feature type="DNA-binding region" description="H-T-H motif" evidence="4">
    <location>
        <begin position="45"/>
        <end position="64"/>
    </location>
</feature>
<dbReference type="InterPro" id="IPR050109">
    <property type="entry name" value="HTH-type_TetR-like_transc_reg"/>
</dbReference>
<evidence type="ECO:0000256" key="3">
    <source>
        <dbReference type="ARBA" id="ARBA00023163"/>
    </source>
</evidence>